<gene>
    <name evidence="2" type="ORF">J437_LFUL014622</name>
</gene>
<organism evidence="2 3">
    <name type="scientific">Ladona fulva</name>
    <name type="common">Scarce chaser dragonfly</name>
    <name type="synonym">Libellula fulva</name>
    <dbReference type="NCBI Taxonomy" id="123851"/>
    <lineage>
        <taxon>Eukaryota</taxon>
        <taxon>Metazoa</taxon>
        <taxon>Ecdysozoa</taxon>
        <taxon>Arthropoda</taxon>
        <taxon>Hexapoda</taxon>
        <taxon>Insecta</taxon>
        <taxon>Pterygota</taxon>
        <taxon>Palaeoptera</taxon>
        <taxon>Odonata</taxon>
        <taxon>Epiprocta</taxon>
        <taxon>Anisoptera</taxon>
        <taxon>Libelluloidea</taxon>
        <taxon>Libellulidae</taxon>
        <taxon>Ladona</taxon>
    </lineage>
</organism>
<proteinExistence type="predicted"/>
<dbReference type="EMBL" id="KZ308776">
    <property type="protein sequence ID" value="KAG8234093.1"/>
    <property type="molecule type" value="Genomic_DNA"/>
</dbReference>
<feature type="region of interest" description="Disordered" evidence="1">
    <location>
        <begin position="61"/>
        <end position="109"/>
    </location>
</feature>
<protein>
    <submittedName>
        <fullName evidence="2">Uncharacterized protein</fullName>
    </submittedName>
</protein>
<comment type="caution">
    <text evidence="2">The sequence shown here is derived from an EMBL/GenBank/DDBJ whole genome shotgun (WGS) entry which is preliminary data.</text>
</comment>
<sequence>MDKETELNFAESSSARVVVVVLHHVRSLEKKSSNVEQGVTFPRRGPLSSLVHAESRSSLVHAESRSSLVHAESRSSLVHAESRSSLVHAESRSSLMHAESRSSLMHAESRSSLMHAESRSSLMHAESRRLTELRNLQQPDYGRLLAADRRYSNCLQPREWRKASQEEVSRSSNETLFRRISEVAELEPFIPRLESDDD</sequence>
<evidence type="ECO:0000313" key="3">
    <source>
        <dbReference type="Proteomes" id="UP000792457"/>
    </source>
</evidence>
<keyword evidence="3" id="KW-1185">Reference proteome</keyword>
<dbReference type="AlphaFoldDB" id="A0A8K0P6L8"/>
<dbReference type="Proteomes" id="UP000792457">
    <property type="component" value="Unassembled WGS sequence"/>
</dbReference>
<reference evidence="2" key="2">
    <citation type="submission" date="2017-10" db="EMBL/GenBank/DDBJ databases">
        <title>Ladona fulva Genome sequencing and assembly.</title>
        <authorList>
            <person name="Murali S."/>
            <person name="Richards S."/>
            <person name="Bandaranaike D."/>
            <person name="Bellair M."/>
            <person name="Blankenburg K."/>
            <person name="Chao H."/>
            <person name="Dinh H."/>
            <person name="Doddapaneni H."/>
            <person name="Dugan-Rocha S."/>
            <person name="Elkadiri S."/>
            <person name="Gnanaolivu R."/>
            <person name="Hernandez B."/>
            <person name="Skinner E."/>
            <person name="Javaid M."/>
            <person name="Lee S."/>
            <person name="Li M."/>
            <person name="Ming W."/>
            <person name="Munidasa M."/>
            <person name="Muniz J."/>
            <person name="Nguyen L."/>
            <person name="Hughes D."/>
            <person name="Osuji N."/>
            <person name="Pu L.-L."/>
            <person name="Puazo M."/>
            <person name="Qu C."/>
            <person name="Quiroz J."/>
            <person name="Raj R."/>
            <person name="Weissenberger G."/>
            <person name="Xin Y."/>
            <person name="Zou X."/>
            <person name="Han Y."/>
            <person name="Worley K."/>
            <person name="Muzny D."/>
            <person name="Gibbs R."/>
        </authorList>
    </citation>
    <scope>NUCLEOTIDE SEQUENCE</scope>
    <source>
        <strain evidence="2">Sampled in the wild</strain>
    </source>
</reference>
<evidence type="ECO:0000256" key="1">
    <source>
        <dbReference type="SAM" id="MobiDB-lite"/>
    </source>
</evidence>
<accession>A0A8K0P6L8</accession>
<name>A0A8K0P6L8_LADFU</name>
<reference evidence="2" key="1">
    <citation type="submission" date="2013-04" db="EMBL/GenBank/DDBJ databases">
        <authorList>
            <person name="Qu J."/>
            <person name="Murali S.C."/>
            <person name="Bandaranaike D."/>
            <person name="Bellair M."/>
            <person name="Blankenburg K."/>
            <person name="Chao H."/>
            <person name="Dinh H."/>
            <person name="Doddapaneni H."/>
            <person name="Downs B."/>
            <person name="Dugan-Rocha S."/>
            <person name="Elkadiri S."/>
            <person name="Gnanaolivu R.D."/>
            <person name="Hernandez B."/>
            <person name="Javaid M."/>
            <person name="Jayaseelan J.C."/>
            <person name="Lee S."/>
            <person name="Li M."/>
            <person name="Ming W."/>
            <person name="Munidasa M."/>
            <person name="Muniz J."/>
            <person name="Nguyen L."/>
            <person name="Ongeri F."/>
            <person name="Osuji N."/>
            <person name="Pu L.-L."/>
            <person name="Puazo M."/>
            <person name="Qu C."/>
            <person name="Quiroz J."/>
            <person name="Raj R."/>
            <person name="Weissenberger G."/>
            <person name="Xin Y."/>
            <person name="Zou X."/>
            <person name="Han Y."/>
            <person name="Richards S."/>
            <person name="Worley K."/>
            <person name="Muzny D."/>
            <person name="Gibbs R."/>
        </authorList>
    </citation>
    <scope>NUCLEOTIDE SEQUENCE</scope>
    <source>
        <strain evidence="2">Sampled in the wild</strain>
    </source>
</reference>
<evidence type="ECO:0000313" key="2">
    <source>
        <dbReference type="EMBL" id="KAG8234093.1"/>
    </source>
</evidence>